<dbReference type="PROSITE" id="PS51257">
    <property type="entry name" value="PROKAR_LIPOPROTEIN"/>
    <property type="match status" value="1"/>
</dbReference>
<gene>
    <name evidence="3" type="ORF">M6B38_304665</name>
</gene>
<dbReference type="InterPro" id="IPR038595">
    <property type="entry name" value="LOR_sf"/>
</dbReference>
<evidence type="ECO:0000313" key="3">
    <source>
        <dbReference type="EMBL" id="KAJ6841831.1"/>
    </source>
</evidence>
<feature type="region of interest" description="Disordered" evidence="2">
    <location>
        <begin position="1"/>
        <end position="31"/>
    </location>
</feature>
<comment type="caution">
    <text evidence="3">The sequence shown here is derived from an EMBL/GenBank/DDBJ whole genome shotgun (WGS) entry which is preliminary data.</text>
</comment>
<reference evidence="3" key="1">
    <citation type="journal article" date="2023" name="GigaByte">
        <title>Genome assembly of the bearded iris, Iris pallida Lam.</title>
        <authorList>
            <person name="Bruccoleri R.E."/>
            <person name="Oakeley E.J."/>
            <person name="Faust A.M.E."/>
            <person name="Altorfer M."/>
            <person name="Dessus-Babus S."/>
            <person name="Burckhardt D."/>
            <person name="Oertli M."/>
            <person name="Naumann U."/>
            <person name="Petersen F."/>
            <person name="Wong J."/>
        </authorList>
    </citation>
    <scope>NUCLEOTIDE SEQUENCE</scope>
    <source>
        <strain evidence="3">GSM-AAB239-AS_SAM_17_03QT</strain>
    </source>
</reference>
<accession>A0AAX6HMF6</accession>
<dbReference type="AlphaFoldDB" id="A0AAX6HMF6"/>
<organism evidence="3 4">
    <name type="scientific">Iris pallida</name>
    <name type="common">Sweet iris</name>
    <dbReference type="NCBI Taxonomy" id="29817"/>
    <lineage>
        <taxon>Eukaryota</taxon>
        <taxon>Viridiplantae</taxon>
        <taxon>Streptophyta</taxon>
        <taxon>Embryophyta</taxon>
        <taxon>Tracheophyta</taxon>
        <taxon>Spermatophyta</taxon>
        <taxon>Magnoliopsida</taxon>
        <taxon>Liliopsida</taxon>
        <taxon>Asparagales</taxon>
        <taxon>Iridaceae</taxon>
        <taxon>Iridoideae</taxon>
        <taxon>Irideae</taxon>
        <taxon>Iris</taxon>
    </lineage>
</organism>
<evidence type="ECO:0000313" key="4">
    <source>
        <dbReference type="Proteomes" id="UP001140949"/>
    </source>
</evidence>
<dbReference type="Proteomes" id="UP001140949">
    <property type="component" value="Unassembled WGS sequence"/>
</dbReference>
<dbReference type="Pfam" id="PF04525">
    <property type="entry name" value="LOR"/>
    <property type="match status" value="1"/>
</dbReference>
<dbReference type="PANTHER" id="PTHR31087">
    <property type="match status" value="1"/>
</dbReference>
<evidence type="ECO:0000256" key="2">
    <source>
        <dbReference type="SAM" id="MobiDB-lite"/>
    </source>
</evidence>
<protein>
    <submittedName>
        <fullName evidence="3">Protein LURP-one-related 8-like</fullName>
    </submittedName>
</protein>
<dbReference type="EMBL" id="JANAVB010008339">
    <property type="protein sequence ID" value="KAJ6841831.1"/>
    <property type="molecule type" value="Genomic_DNA"/>
</dbReference>
<name>A0AAX6HMF6_IRIPA</name>
<dbReference type="PANTHER" id="PTHR31087:SF131">
    <property type="entry name" value="TRANSLATION INITIATION FACTOR 2B FAMILY PROTEIN, PUTATIVE, EXPRESSED-RELATED"/>
    <property type="match status" value="1"/>
</dbReference>
<feature type="compositionally biased region" description="Low complexity" evidence="2">
    <location>
        <begin position="9"/>
        <end position="27"/>
    </location>
</feature>
<sequence length="250" mass="27125">MAKVYPNHSTGNGSSSSSSLGSCTPAPAGGGDGEGETVLTVWRKSLLLNFEGFTVFDGKGNLAFRVDNYSAKNGEILLMDASGKSLLTVRRKRLSLGENWLIYHGDEAAGPRFSVKKRVPFLPSKGLASVTSRGVGSCSSYSVVGSYSRLRCTVYDGLRRPIVEVRRKEAASGVALGGDVFRLTVLPGFDAKSAPDGDGHRARADVPLIVGQLAGRGVRRELYIIRIYRVYEPTYVSVAYMYRTYWIPDN</sequence>
<keyword evidence="4" id="KW-1185">Reference proteome</keyword>
<evidence type="ECO:0000256" key="1">
    <source>
        <dbReference type="ARBA" id="ARBA00005437"/>
    </source>
</evidence>
<dbReference type="InterPro" id="IPR025659">
    <property type="entry name" value="Tubby-like_C"/>
</dbReference>
<dbReference type="Gene3D" id="2.40.160.200">
    <property type="entry name" value="LURP1-related"/>
    <property type="match status" value="1"/>
</dbReference>
<proteinExistence type="inferred from homology"/>
<dbReference type="InterPro" id="IPR007612">
    <property type="entry name" value="LOR"/>
</dbReference>
<dbReference type="SUPFAM" id="SSF54518">
    <property type="entry name" value="Tubby C-terminal domain-like"/>
    <property type="match status" value="1"/>
</dbReference>
<reference evidence="3" key="2">
    <citation type="submission" date="2023-04" db="EMBL/GenBank/DDBJ databases">
        <authorList>
            <person name="Bruccoleri R.E."/>
            <person name="Oakeley E.J."/>
            <person name="Faust A.-M."/>
            <person name="Dessus-Babus S."/>
            <person name="Altorfer M."/>
            <person name="Burckhardt D."/>
            <person name="Oertli M."/>
            <person name="Naumann U."/>
            <person name="Petersen F."/>
            <person name="Wong J."/>
        </authorList>
    </citation>
    <scope>NUCLEOTIDE SEQUENCE</scope>
    <source>
        <strain evidence="3">GSM-AAB239-AS_SAM_17_03QT</strain>
        <tissue evidence="3">Leaf</tissue>
    </source>
</reference>
<comment type="similarity">
    <text evidence="1">Belongs to the LOR family.</text>
</comment>